<dbReference type="PANTHER" id="PTHR32294">
    <property type="entry name" value="DNA POLYMERASE III SUBUNIT ALPHA"/>
    <property type="match status" value="1"/>
</dbReference>
<feature type="domain" description="Bacterial DNA polymerase III alpha subunit NTPase" evidence="2">
    <location>
        <begin position="202"/>
        <end position="264"/>
    </location>
</feature>
<dbReference type="Gene3D" id="3.20.20.140">
    <property type="entry name" value="Metal-dependent hydrolases"/>
    <property type="match status" value="1"/>
</dbReference>
<dbReference type="InterPro" id="IPR004013">
    <property type="entry name" value="PHP_dom"/>
</dbReference>
<feature type="domain" description="PHP" evidence="1">
    <location>
        <begin position="2"/>
        <end position="83"/>
    </location>
</feature>
<protein>
    <submittedName>
        <fullName evidence="3">Uncharacterized protein</fullName>
    </submittedName>
</protein>
<sequence length="264" mass="31242">MEGYKNLIKLSSKSFLEIKDNEEPHCKIEDIENNYKGLILLSGSFDGLIGKLFFKNLSEEIFLLFKKFKKIFTDNFYIEIQRHGDDGEKLFEKFLLNTSDTLKLPLIATHEVFYLEKEMHEAHDAYLCVGEKTYVNVKDRRKYTNEHYLKTSEEMCKLFQDLPEALENNINFPLRISYRPRNSSPVLPNIQTDKIKNVDDLLIKETEEGLKEKLDEYVFPYANQKDINAIRKTYNNRLNHEISIISKMKYSSYFLIVSDYIKWA</sequence>
<reference evidence="3" key="1">
    <citation type="submission" date="2018-05" db="EMBL/GenBank/DDBJ databases">
        <authorList>
            <person name="Lanie J.A."/>
            <person name="Ng W.-L."/>
            <person name="Kazmierczak K.M."/>
            <person name="Andrzejewski T.M."/>
            <person name="Davidsen T.M."/>
            <person name="Wayne K.J."/>
            <person name="Tettelin H."/>
            <person name="Glass J.I."/>
            <person name="Rusch D."/>
            <person name="Podicherti R."/>
            <person name="Tsui H.-C.T."/>
            <person name="Winkler M.E."/>
        </authorList>
    </citation>
    <scope>NUCLEOTIDE SEQUENCE</scope>
</reference>
<dbReference type="GO" id="GO:0006260">
    <property type="term" value="P:DNA replication"/>
    <property type="evidence" value="ECO:0007669"/>
    <property type="project" value="InterPro"/>
</dbReference>
<dbReference type="Pfam" id="PF07733">
    <property type="entry name" value="DNA_pol3_alpha"/>
    <property type="match status" value="1"/>
</dbReference>
<evidence type="ECO:0000259" key="2">
    <source>
        <dbReference type="Pfam" id="PF07733"/>
    </source>
</evidence>
<dbReference type="InterPro" id="IPR011708">
    <property type="entry name" value="DNA_pol3_alpha_NTPase_dom"/>
</dbReference>
<dbReference type="PANTHER" id="PTHR32294:SF0">
    <property type="entry name" value="DNA POLYMERASE III SUBUNIT ALPHA"/>
    <property type="match status" value="1"/>
</dbReference>
<evidence type="ECO:0000313" key="3">
    <source>
        <dbReference type="EMBL" id="SVB09220.1"/>
    </source>
</evidence>
<gene>
    <name evidence="3" type="ORF">METZ01_LOCUS162074</name>
</gene>
<feature type="non-terminal residue" evidence="3">
    <location>
        <position position="264"/>
    </location>
</feature>
<dbReference type="Pfam" id="PF02811">
    <property type="entry name" value="PHP"/>
    <property type="match status" value="1"/>
</dbReference>
<organism evidence="3">
    <name type="scientific">marine metagenome</name>
    <dbReference type="NCBI Taxonomy" id="408172"/>
    <lineage>
        <taxon>unclassified sequences</taxon>
        <taxon>metagenomes</taxon>
        <taxon>ecological metagenomes</taxon>
    </lineage>
</organism>
<dbReference type="AlphaFoldDB" id="A0A382B5W1"/>
<accession>A0A382B5W1</accession>
<dbReference type="GO" id="GO:0008408">
    <property type="term" value="F:3'-5' exonuclease activity"/>
    <property type="evidence" value="ECO:0007669"/>
    <property type="project" value="InterPro"/>
</dbReference>
<dbReference type="InterPro" id="IPR004805">
    <property type="entry name" value="DnaE2/DnaE/PolC"/>
</dbReference>
<proteinExistence type="predicted"/>
<name>A0A382B5W1_9ZZZZ</name>
<dbReference type="EMBL" id="UINC01028364">
    <property type="protein sequence ID" value="SVB09220.1"/>
    <property type="molecule type" value="Genomic_DNA"/>
</dbReference>
<evidence type="ECO:0000259" key="1">
    <source>
        <dbReference type="Pfam" id="PF02811"/>
    </source>
</evidence>